<dbReference type="PIRSF" id="PIRSF019313">
    <property type="entry name" value="UCP019313"/>
    <property type="match status" value="1"/>
</dbReference>
<reference evidence="1" key="1">
    <citation type="journal article" date="2022" name="Syst. Appl. Microbiol.">
        <title>Natronocalculus amylovorans gen. nov., sp. nov., and Natranaeroarchaeum aerophilus sp. nov., dominant culturable amylolytic natronoarchaea from hypersaline soda lakes in southwestern Siberia.</title>
        <authorList>
            <person name="Sorokin D.Y."/>
            <person name="Elcheninov A.G."/>
            <person name="Khizhniak T.V."/>
            <person name="Koenen M."/>
            <person name="Bale N.J."/>
            <person name="Damste J.S.S."/>
            <person name="Kublanov I.V."/>
        </authorList>
    </citation>
    <scope>NUCLEOTIDE SEQUENCE</scope>
    <source>
        <strain evidence="1">AArc-St2</strain>
    </source>
</reference>
<keyword evidence="2" id="KW-1185">Reference proteome</keyword>
<comment type="caution">
    <text evidence="1">The sequence shown here is derived from an EMBL/GenBank/DDBJ whole genome shotgun (WGS) entry which is preliminary data.</text>
</comment>
<dbReference type="EMBL" id="JAKRVX010000001">
    <property type="protein sequence ID" value="MCL9815667.1"/>
    <property type="molecule type" value="Genomic_DNA"/>
</dbReference>
<dbReference type="InterPro" id="IPR007561">
    <property type="entry name" value="Cell_div_SepF/SepF-rel"/>
</dbReference>
<dbReference type="InterPro" id="IPR012426">
    <property type="entry name" value="SepF_arc"/>
</dbReference>
<proteinExistence type="predicted"/>
<dbReference type="GO" id="GO:0051301">
    <property type="term" value="P:cell division"/>
    <property type="evidence" value="ECO:0007669"/>
    <property type="project" value="UniProtKB-KW"/>
</dbReference>
<gene>
    <name evidence="1" type="primary">sepF</name>
    <name evidence="1" type="ORF">AArcSt2_01795</name>
</gene>
<protein>
    <submittedName>
        <fullName evidence="1">Cell division protein SepF</fullName>
    </submittedName>
</protein>
<dbReference type="Gene3D" id="3.30.110.150">
    <property type="entry name" value="SepF-like protein"/>
    <property type="match status" value="1"/>
</dbReference>
<dbReference type="Pfam" id="PF04472">
    <property type="entry name" value="SepF"/>
    <property type="match status" value="1"/>
</dbReference>
<dbReference type="InterPro" id="IPR038594">
    <property type="entry name" value="SepF-like_sf"/>
</dbReference>
<accession>A0AAE3K6W8</accession>
<name>A0AAE3K6W8_9EURY</name>
<organism evidence="1 2">
    <name type="scientific">Natronocalculus amylovorans</name>
    <dbReference type="NCBI Taxonomy" id="2917812"/>
    <lineage>
        <taxon>Archaea</taxon>
        <taxon>Methanobacteriati</taxon>
        <taxon>Methanobacteriota</taxon>
        <taxon>Stenosarchaea group</taxon>
        <taxon>Halobacteria</taxon>
        <taxon>Halobacteriales</taxon>
        <taxon>Haloferacaceae</taxon>
        <taxon>Natronocalculus</taxon>
    </lineage>
</organism>
<dbReference type="Proteomes" id="UP001203207">
    <property type="component" value="Unassembled WGS sequence"/>
</dbReference>
<keyword evidence="1" id="KW-0131">Cell cycle</keyword>
<evidence type="ECO:0000313" key="1">
    <source>
        <dbReference type="EMBL" id="MCL9815667.1"/>
    </source>
</evidence>
<reference evidence="1" key="2">
    <citation type="submission" date="2022-02" db="EMBL/GenBank/DDBJ databases">
        <authorList>
            <person name="Elcheninov A.G."/>
            <person name="Sorokin D.Y."/>
            <person name="Kublanov I.V."/>
        </authorList>
    </citation>
    <scope>NUCLEOTIDE SEQUENCE</scope>
    <source>
        <strain evidence="1">AArc-St2</strain>
    </source>
</reference>
<evidence type="ECO:0000313" key="2">
    <source>
        <dbReference type="Proteomes" id="UP001203207"/>
    </source>
</evidence>
<sequence length="117" mass="12737">MGIMSKILGSGGERSTDDYVELDLDDFDAADGHTGVSVRIAEINDKQDVIAIKDAVYDGDLVIADITRHSTSDRTIEHIIDELRQVAAEVDGDIVQKGDDQLIITPTGVRISRKKLS</sequence>
<keyword evidence="1" id="KW-0132">Cell division</keyword>
<dbReference type="RefSeq" id="WP_174652798.1">
    <property type="nucleotide sequence ID" value="NZ_JAKRVX010000001.1"/>
</dbReference>
<dbReference type="AlphaFoldDB" id="A0AAE3K6W8"/>